<gene>
    <name evidence="1" type="ORF">CLOSTHATH_01111</name>
</gene>
<dbReference type="HOGENOM" id="CLU_3310969_0_0_9"/>
<name>D3ABY3_9FIRM</name>
<accession>D3ABY3</accession>
<comment type="caution">
    <text evidence="1">The sequence shown here is derived from an EMBL/GenBank/DDBJ whole genome shotgun (WGS) entry which is preliminary data.</text>
</comment>
<dbReference type="EMBL" id="ACIO01000074">
    <property type="protein sequence ID" value="EFD00701.1"/>
    <property type="molecule type" value="Genomic_DNA"/>
</dbReference>
<protein>
    <submittedName>
        <fullName evidence="1">Uncharacterized protein</fullName>
    </submittedName>
</protein>
<sequence>MLFLPISDKILIRDTLNSLLLKLKAGARDHKEVKKHEQV</sequence>
<dbReference type="AlphaFoldDB" id="D3ABY3"/>
<evidence type="ECO:0000313" key="1">
    <source>
        <dbReference type="EMBL" id="EFD00701.1"/>
    </source>
</evidence>
<reference evidence="1 2" key="1">
    <citation type="submission" date="2010-01" db="EMBL/GenBank/DDBJ databases">
        <authorList>
            <person name="Weinstock G."/>
            <person name="Sodergren E."/>
            <person name="Clifton S."/>
            <person name="Fulton L."/>
            <person name="Fulton B."/>
            <person name="Courtney L."/>
            <person name="Fronick C."/>
            <person name="Harrison M."/>
            <person name="Strong C."/>
            <person name="Farmer C."/>
            <person name="Delahaunty K."/>
            <person name="Markovic C."/>
            <person name="Hall O."/>
            <person name="Minx P."/>
            <person name="Tomlinson C."/>
            <person name="Mitreva M."/>
            <person name="Nelson J."/>
            <person name="Hou S."/>
            <person name="Wollam A."/>
            <person name="Pepin K.H."/>
            <person name="Johnson M."/>
            <person name="Bhonagiri V."/>
            <person name="Nash W.E."/>
            <person name="Warren W."/>
            <person name="Chinwalla A."/>
            <person name="Mardis E.R."/>
            <person name="Wilson R.K."/>
        </authorList>
    </citation>
    <scope>NUCLEOTIDE SEQUENCE [LARGE SCALE GENOMIC DNA]</scope>
    <source>
        <strain evidence="1 2">DSM 13479</strain>
    </source>
</reference>
<dbReference type="Proteomes" id="UP000004968">
    <property type="component" value="Unassembled WGS sequence"/>
</dbReference>
<evidence type="ECO:0000313" key="2">
    <source>
        <dbReference type="Proteomes" id="UP000004968"/>
    </source>
</evidence>
<organism evidence="1 2">
    <name type="scientific">Hungatella hathewayi DSM 13479</name>
    <dbReference type="NCBI Taxonomy" id="566550"/>
    <lineage>
        <taxon>Bacteria</taxon>
        <taxon>Bacillati</taxon>
        <taxon>Bacillota</taxon>
        <taxon>Clostridia</taxon>
        <taxon>Lachnospirales</taxon>
        <taxon>Lachnospiraceae</taxon>
        <taxon>Hungatella</taxon>
    </lineage>
</organism>
<proteinExistence type="predicted"/>